<dbReference type="Proteomes" id="UP000315201">
    <property type="component" value="Chromosome"/>
</dbReference>
<name>A0A4Y6I565_9MOLU</name>
<organism evidence="1 2">
    <name type="scientific">Mycoplasma nasistruthionis</name>
    <dbReference type="NCBI Taxonomy" id="353852"/>
    <lineage>
        <taxon>Bacteria</taxon>
        <taxon>Bacillati</taxon>
        <taxon>Mycoplasmatota</taxon>
        <taxon>Mollicutes</taxon>
        <taxon>Mycoplasmataceae</taxon>
        <taxon>Mycoplasma</taxon>
    </lineage>
</organism>
<evidence type="ECO:0000313" key="1">
    <source>
        <dbReference type="EMBL" id="QDF64734.1"/>
    </source>
</evidence>
<reference evidence="1 2" key="1">
    <citation type="submission" date="2019-06" db="EMBL/GenBank/DDBJ databases">
        <title>Mycoplasma nasistruthionis sp. nov. str Ms03.</title>
        <authorList>
            <person name="Botes A."/>
        </authorList>
    </citation>
    <scope>NUCLEOTIDE SEQUENCE [LARGE SCALE GENOMIC DNA]</scope>
    <source>
        <strain evidence="1 2">Ms03</strain>
    </source>
</reference>
<sequence>MIKLNLKNANLSTEYEKNRILNLKTIAIHKNWTNEQLSLKTGLSVRTIIRYKRKSLIQKREIKVLLEQNIKI</sequence>
<evidence type="ECO:0000313" key="2">
    <source>
        <dbReference type="Proteomes" id="UP000315201"/>
    </source>
</evidence>
<dbReference type="RefSeq" id="WP_208664805.1">
    <property type="nucleotide sequence ID" value="NZ_CP041147.1"/>
</dbReference>
<proteinExistence type="predicted"/>
<protein>
    <recommendedName>
        <fullName evidence="3">Helix-turn-helix domain-containing protein</fullName>
    </recommendedName>
</protein>
<dbReference type="AlphaFoldDB" id="A0A4Y6I565"/>
<keyword evidence="2" id="KW-1185">Reference proteome</keyword>
<dbReference type="EMBL" id="CP041147">
    <property type="protein sequence ID" value="QDF64734.1"/>
    <property type="molecule type" value="Genomic_DNA"/>
</dbReference>
<accession>A0A4Y6I565</accession>
<gene>
    <name evidence="1" type="ORF">FIV53_00110</name>
</gene>
<evidence type="ECO:0008006" key="3">
    <source>
        <dbReference type="Google" id="ProtNLM"/>
    </source>
</evidence>